<evidence type="ECO:0000313" key="2">
    <source>
        <dbReference type="Proteomes" id="UP000522313"/>
    </source>
</evidence>
<organism evidence="1 2">
    <name type="scientific">Sphingomonas endophytica</name>
    <dbReference type="NCBI Taxonomy" id="869719"/>
    <lineage>
        <taxon>Bacteria</taxon>
        <taxon>Pseudomonadati</taxon>
        <taxon>Pseudomonadota</taxon>
        <taxon>Alphaproteobacteria</taxon>
        <taxon>Sphingomonadales</taxon>
        <taxon>Sphingomonadaceae</taxon>
        <taxon>Sphingomonas</taxon>
    </lineage>
</organism>
<reference evidence="1 2" key="1">
    <citation type="submission" date="2020-08" db="EMBL/GenBank/DDBJ databases">
        <title>The Agave Microbiome: Exploring the role of microbial communities in plant adaptations to desert environments.</title>
        <authorList>
            <person name="Partida-Martinez L.P."/>
        </authorList>
    </citation>
    <scope>NUCLEOTIDE SEQUENCE [LARGE SCALE GENOMIC DNA]</scope>
    <source>
        <strain evidence="1 2">AS3.13</strain>
    </source>
</reference>
<evidence type="ECO:0000313" key="1">
    <source>
        <dbReference type="EMBL" id="MBB6503711.1"/>
    </source>
</evidence>
<name>A0A7X0JC46_9SPHN</name>
<sequence length="54" mass="6076">MVETTLRVARIADGEHAGRWSLWSDSEQRWAGVLYVTERHATEALRHLTGKVAG</sequence>
<accession>A0A7X0JC46</accession>
<comment type="caution">
    <text evidence="1">The sequence shown here is derived from an EMBL/GenBank/DDBJ whole genome shotgun (WGS) entry which is preliminary data.</text>
</comment>
<protein>
    <submittedName>
        <fullName evidence="1">Uncharacterized protein</fullName>
    </submittedName>
</protein>
<reference evidence="1 2" key="2">
    <citation type="submission" date="2020-08" db="EMBL/GenBank/DDBJ databases">
        <authorList>
            <person name="Partida-Martinez L."/>
            <person name="Huntemann M."/>
            <person name="Clum A."/>
            <person name="Wang J."/>
            <person name="Palaniappan K."/>
            <person name="Ritter S."/>
            <person name="Chen I.-M."/>
            <person name="Stamatis D."/>
            <person name="Reddy T."/>
            <person name="O'Malley R."/>
            <person name="Daum C."/>
            <person name="Shapiro N."/>
            <person name="Ivanova N."/>
            <person name="Kyrpides N."/>
            <person name="Woyke T."/>
        </authorList>
    </citation>
    <scope>NUCLEOTIDE SEQUENCE [LARGE SCALE GENOMIC DNA]</scope>
    <source>
        <strain evidence="1 2">AS3.13</strain>
    </source>
</reference>
<gene>
    <name evidence="1" type="ORF">F4693_000666</name>
</gene>
<dbReference type="EMBL" id="JACHBT010000003">
    <property type="protein sequence ID" value="MBB6503711.1"/>
    <property type="molecule type" value="Genomic_DNA"/>
</dbReference>
<dbReference type="AlphaFoldDB" id="A0A7X0JC46"/>
<proteinExistence type="predicted"/>
<dbReference type="Proteomes" id="UP000522313">
    <property type="component" value="Unassembled WGS sequence"/>
</dbReference>